<accession>A0A5D2S2F6</accession>
<evidence type="ECO:0000313" key="2">
    <source>
        <dbReference type="EMBL" id="TYI46528.1"/>
    </source>
</evidence>
<keyword evidence="3" id="KW-1185">Reference proteome</keyword>
<reference evidence="2 3" key="1">
    <citation type="submission" date="2019-07" db="EMBL/GenBank/DDBJ databases">
        <title>WGS assembly of Gossypium mustelinum.</title>
        <authorList>
            <person name="Chen Z.J."/>
            <person name="Sreedasyam A."/>
            <person name="Ando A."/>
            <person name="Song Q."/>
            <person name="De L."/>
            <person name="Hulse-Kemp A."/>
            <person name="Ding M."/>
            <person name="Ye W."/>
            <person name="Kirkbride R."/>
            <person name="Jenkins J."/>
            <person name="Plott C."/>
            <person name="Lovell J."/>
            <person name="Lin Y.-M."/>
            <person name="Vaughn R."/>
            <person name="Liu B."/>
            <person name="Li W."/>
            <person name="Simpson S."/>
            <person name="Scheffler B."/>
            <person name="Saski C."/>
            <person name="Grover C."/>
            <person name="Hu G."/>
            <person name="Conover J."/>
            <person name="Carlson J."/>
            <person name="Shu S."/>
            <person name="Boston L."/>
            <person name="Williams M."/>
            <person name="Peterson D."/>
            <person name="Mcgee K."/>
            <person name="Jones D."/>
            <person name="Wendel J."/>
            <person name="Stelly D."/>
            <person name="Grimwood J."/>
            <person name="Schmutz J."/>
        </authorList>
    </citation>
    <scope>NUCLEOTIDE SEQUENCE [LARGE SCALE GENOMIC DNA]</scope>
    <source>
        <strain evidence="2">1408120.09</strain>
    </source>
</reference>
<proteinExistence type="predicted"/>
<evidence type="ECO:0000313" key="3">
    <source>
        <dbReference type="Proteomes" id="UP000323597"/>
    </source>
</evidence>
<organism evidence="2 3">
    <name type="scientific">Gossypium mustelinum</name>
    <name type="common">Cotton</name>
    <name type="synonym">Gossypium caicoense</name>
    <dbReference type="NCBI Taxonomy" id="34275"/>
    <lineage>
        <taxon>Eukaryota</taxon>
        <taxon>Viridiplantae</taxon>
        <taxon>Streptophyta</taxon>
        <taxon>Embryophyta</taxon>
        <taxon>Tracheophyta</taxon>
        <taxon>Spermatophyta</taxon>
        <taxon>Magnoliopsida</taxon>
        <taxon>eudicotyledons</taxon>
        <taxon>Gunneridae</taxon>
        <taxon>Pentapetalae</taxon>
        <taxon>rosids</taxon>
        <taxon>malvids</taxon>
        <taxon>Malvales</taxon>
        <taxon>Malvaceae</taxon>
        <taxon>Malvoideae</taxon>
        <taxon>Gossypium</taxon>
    </lineage>
</organism>
<dbReference type="AlphaFoldDB" id="A0A5D2S2F6"/>
<keyword evidence="1" id="KW-0812">Transmembrane</keyword>
<name>A0A5D2S2F6_GOSMU</name>
<keyword evidence="1" id="KW-1133">Transmembrane helix</keyword>
<protein>
    <submittedName>
        <fullName evidence="2">Uncharacterized protein</fullName>
    </submittedName>
</protein>
<dbReference type="Proteomes" id="UP000323597">
    <property type="component" value="Chromosome D13"/>
</dbReference>
<keyword evidence="1" id="KW-0472">Membrane</keyword>
<evidence type="ECO:0000256" key="1">
    <source>
        <dbReference type="SAM" id="Phobius"/>
    </source>
</evidence>
<sequence length="125" mass="14257">MYKLTTCLAEGNTLLRVYSIPGLSRKFWGFLFPSLYTVYPFIPISTLFYPHKFSLKNTQWQPFLASSDFGIPPLHPRSGSAVALLERSIWVRTFKPTKRLPLSLFKDQASSLRIVSKIITLSTLS</sequence>
<feature type="transmembrane region" description="Helical" evidence="1">
    <location>
        <begin position="27"/>
        <end position="49"/>
    </location>
</feature>
<gene>
    <name evidence="2" type="ORF">E1A91_D13G112800v1</name>
</gene>
<dbReference type="EMBL" id="CM017661">
    <property type="protein sequence ID" value="TYI46528.1"/>
    <property type="molecule type" value="Genomic_DNA"/>
</dbReference>